<keyword evidence="4" id="KW-1185">Reference proteome</keyword>
<dbReference type="InterPro" id="IPR038696">
    <property type="entry name" value="IalB_sf"/>
</dbReference>
<feature type="chain" id="PRO_5046423583" evidence="2">
    <location>
        <begin position="31"/>
        <end position="292"/>
    </location>
</feature>
<dbReference type="InterPro" id="IPR010642">
    <property type="entry name" value="Invasion_prot_B"/>
</dbReference>
<accession>A0ABS0HVM6</accession>
<keyword evidence="2" id="KW-0732">Signal</keyword>
<dbReference type="Pfam" id="PF06776">
    <property type="entry name" value="IalB"/>
    <property type="match status" value="1"/>
</dbReference>
<evidence type="ECO:0000313" key="4">
    <source>
        <dbReference type="Proteomes" id="UP000611708"/>
    </source>
</evidence>
<feature type="compositionally biased region" description="Low complexity" evidence="1">
    <location>
        <begin position="65"/>
        <end position="89"/>
    </location>
</feature>
<sequence>MSFATRFASLGGTRGLATALAVLVSAPVLAQTAPAQPAPAQTAPAQRPAAPAAQPARPAAPPAAPATQPARPTVPGAAVQGAQQQQNAGPTVVQVKAEPSQPEWTKVCGTDQNTKTEICYTTRDFVSDQGQPVLALAVYDVKGQQPQKVVRFVMPLGLLLQPGLRFTVDQGQAVAGRYVMCLPNGCFAEAQVKDDFIASLKKGANLNVSVQNQMGREITFAVPAAGFGKSFDGPPIDPKVLEEQQKKLQEELQKKSEEMRQRMLNGAAGAPGAPAPAAPGAAAPAAQAAPKP</sequence>
<feature type="compositionally biased region" description="Low complexity" evidence="1">
    <location>
        <begin position="278"/>
        <end position="292"/>
    </location>
</feature>
<evidence type="ECO:0000313" key="3">
    <source>
        <dbReference type="EMBL" id="MBF9197556.1"/>
    </source>
</evidence>
<dbReference type="Proteomes" id="UP000611708">
    <property type="component" value="Unassembled WGS sequence"/>
</dbReference>
<gene>
    <name evidence="3" type="ORF">I2H36_16065</name>
</gene>
<evidence type="ECO:0000256" key="1">
    <source>
        <dbReference type="SAM" id="MobiDB-lite"/>
    </source>
</evidence>
<dbReference type="EMBL" id="JADQDN010000009">
    <property type="protein sequence ID" value="MBF9197556.1"/>
    <property type="molecule type" value="Genomic_DNA"/>
</dbReference>
<proteinExistence type="predicted"/>
<comment type="caution">
    <text evidence="3">The sequence shown here is derived from an EMBL/GenBank/DDBJ whole genome shotgun (WGS) entry which is preliminary data.</text>
</comment>
<evidence type="ECO:0000256" key="2">
    <source>
        <dbReference type="SAM" id="SignalP"/>
    </source>
</evidence>
<feature type="region of interest" description="Disordered" evidence="1">
    <location>
        <begin position="248"/>
        <end position="292"/>
    </location>
</feature>
<feature type="region of interest" description="Disordered" evidence="1">
    <location>
        <begin position="35"/>
        <end position="108"/>
    </location>
</feature>
<dbReference type="RefSeq" id="WP_196264921.1">
    <property type="nucleotide sequence ID" value="NZ_JADQDN010000009.1"/>
</dbReference>
<feature type="compositionally biased region" description="Basic and acidic residues" evidence="1">
    <location>
        <begin position="248"/>
        <end position="261"/>
    </location>
</feature>
<reference evidence="3 4" key="1">
    <citation type="submission" date="2020-11" db="EMBL/GenBank/DDBJ databases">
        <authorList>
            <person name="Kim M.K."/>
        </authorList>
    </citation>
    <scope>NUCLEOTIDE SEQUENCE [LARGE SCALE GENOMIC DNA]</scope>
    <source>
        <strain evidence="3 4">BT290</strain>
    </source>
</reference>
<organism evidence="3 4">
    <name type="scientific">Microvirga terrestris</name>
    <dbReference type="NCBI Taxonomy" id="2791024"/>
    <lineage>
        <taxon>Bacteria</taxon>
        <taxon>Pseudomonadati</taxon>
        <taxon>Pseudomonadota</taxon>
        <taxon>Alphaproteobacteria</taxon>
        <taxon>Hyphomicrobiales</taxon>
        <taxon>Methylobacteriaceae</taxon>
        <taxon>Microvirga</taxon>
    </lineage>
</organism>
<feature type="compositionally biased region" description="Low complexity" evidence="1">
    <location>
        <begin position="35"/>
        <end position="57"/>
    </location>
</feature>
<dbReference type="Gene3D" id="2.60.40.1880">
    <property type="entry name" value="Invasion associated locus B (IalB) protein"/>
    <property type="match status" value="1"/>
</dbReference>
<name>A0ABS0HVM6_9HYPH</name>
<protein>
    <submittedName>
        <fullName evidence="3">Invasion associated locus B family protein</fullName>
    </submittedName>
</protein>
<feature type="signal peptide" evidence="2">
    <location>
        <begin position="1"/>
        <end position="30"/>
    </location>
</feature>